<organism evidence="2 3">
    <name type="scientific">Parelaphostrongylus tenuis</name>
    <name type="common">Meningeal worm</name>
    <dbReference type="NCBI Taxonomy" id="148309"/>
    <lineage>
        <taxon>Eukaryota</taxon>
        <taxon>Metazoa</taxon>
        <taxon>Ecdysozoa</taxon>
        <taxon>Nematoda</taxon>
        <taxon>Chromadorea</taxon>
        <taxon>Rhabditida</taxon>
        <taxon>Rhabditina</taxon>
        <taxon>Rhabditomorpha</taxon>
        <taxon>Strongyloidea</taxon>
        <taxon>Metastrongylidae</taxon>
        <taxon>Parelaphostrongylus</taxon>
    </lineage>
</organism>
<dbReference type="AlphaFoldDB" id="A0AAD5MZR6"/>
<name>A0AAD5MZR6_PARTN</name>
<feature type="compositionally biased region" description="Polar residues" evidence="1">
    <location>
        <begin position="34"/>
        <end position="43"/>
    </location>
</feature>
<dbReference type="EMBL" id="JAHQIW010003011">
    <property type="protein sequence ID" value="KAJ1357046.1"/>
    <property type="molecule type" value="Genomic_DNA"/>
</dbReference>
<gene>
    <name evidence="2" type="ORF">KIN20_015069</name>
</gene>
<reference evidence="2" key="1">
    <citation type="submission" date="2021-06" db="EMBL/GenBank/DDBJ databases">
        <title>Parelaphostrongylus tenuis whole genome reference sequence.</title>
        <authorList>
            <person name="Garwood T.J."/>
            <person name="Larsen P.A."/>
            <person name="Fountain-Jones N.M."/>
            <person name="Garbe J.R."/>
            <person name="Macchietto M.G."/>
            <person name="Kania S.A."/>
            <person name="Gerhold R.W."/>
            <person name="Richards J.E."/>
            <person name="Wolf T.M."/>
        </authorList>
    </citation>
    <scope>NUCLEOTIDE SEQUENCE</scope>
    <source>
        <strain evidence="2">MNPRO001-30</strain>
        <tissue evidence="2">Meninges</tissue>
    </source>
</reference>
<accession>A0AAD5MZR6</accession>
<proteinExistence type="predicted"/>
<evidence type="ECO:0000256" key="1">
    <source>
        <dbReference type="SAM" id="MobiDB-lite"/>
    </source>
</evidence>
<evidence type="ECO:0000313" key="2">
    <source>
        <dbReference type="EMBL" id="KAJ1357046.1"/>
    </source>
</evidence>
<feature type="region of interest" description="Disordered" evidence="1">
    <location>
        <begin position="181"/>
        <end position="205"/>
    </location>
</feature>
<feature type="region of interest" description="Disordered" evidence="1">
    <location>
        <begin position="22"/>
        <end position="43"/>
    </location>
</feature>
<dbReference type="Proteomes" id="UP001196413">
    <property type="component" value="Unassembled WGS sequence"/>
</dbReference>
<comment type="caution">
    <text evidence="2">The sequence shown here is derived from an EMBL/GenBank/DDBJ whole genome shotgun (WGS) entry which is preliminary data.</text>
</comment>
<keyword evidence="3" id="KW-1185">Reference proteome</keyword>
<sequence length="217" mass="23619">MFLFGFTDVPTIDCLDTGRSGAPNIPAIRPPGPTFSSGTETSLPSTDLLRLDTPPNQLLPSLPSTDLFEVRSPPAIQPPPSPSCIGDVRFPEKHISNELFMTGTSAHAAFISLFTENWSLSPASNDTIHSLPNYSIFNALSTLTPLSPLIFTTPSTSPVHVKLESEYLAILVRLEVERKEGEGKHQEEAIKDLANTDNNKRNDSTVSFSKSTVITLR</sequence>
<feature type="compositionally biased region" description="Basic and acidic residues" evidence="1">
    <location>
        <begin position="181"/>
        <end position="191"/>
    </location>
</feature>
<protein>
    <submittedName>
        <fullName evidence="2">Uncharacterized protein</fullName>
    </submittedName>
</protein>
<evidence type="ECO:0000313" key="3">
    <source>
        <dbReference type="Proteomes" id="UP001196413"/>
    </source>
</evidence>